<sequence length="95" mass="10485">MIAFIEEHRGVFGVGPICRVLGIAPSTFYAHKSVERDPDLASARAKRDLMDKPTSQKWRSFTPARSGKMVHYCSGDWCGLNPALTVRGASAIHRV</sequence>
<protein>
    <recommendedName>
        <fullName evidence="3">Transposase</fullName>
    </recommendedName>
</protein>
<evidence type="ECO:0000313" key="1">
    <source>
        <dbReference type="EMBL" id="NEK23874.1"/>
    </source>
</evidence>
<evidence type="ECO:0008006" key="3">
    <source>
        <dbReference type="Google" id="ProtNLM"/>
    </source>
</evidence>
<dbReference type="Proteomes" id="UP000468591">
    <property type="component" value="Unassembled WGS sequence"/>
</dbReference>
<reference evidence="1 2" key="1">
    <citation type="submission" date="2020-01" db="EMBL/GenBank/DDBJ databases">
        <title>Sulfitobacter sediminilitoris sp. nov., isolated from a tidal flat.</title>
        <authorList>
            <person name="Park S."/>
            <person name="Yoon J.-H."/>
        </authorList>
    </citation>
    <scope>NUCLEOTIDE SEQUENCE [LARGE SCALE GENOMIC DNA]</scope>
    <source>
        <strain evidence="1 2">JBTF-M27</strain>
    </source>
</reference>
<dbReference type="EMBL" id="JAABNT010000010">
    <property type="protein sequence ID" value="NEK23874.1"/>
    <property type="molecule type" value="Genomic_DNA"/>
</dbReference>
<organism evidence="1 2">
    <name type="scientific">Sulfitobacter sediminilitoris</name>
    <dbReference type="NCBI Taxonomy" id="2698830"/>
    <lineage>
        <taxon>Bacteria</taxon>
        <taxon>Pseudomonadati</taxon>
        <taxon>Pseudomonadota</taxon>
        <taxon>Alphaproteobacteria</taxon>
        <taxon>Rhodobacterales</taxon>
        <taxon>Roseobacteraceae</taxon>
        <taxon>Sulfitobacter</taxon>
    </lineage>
</organism>
<gene>
    <name evidence="1" type="ORF">GV827_15870</name>
</gene>
<dbReference type="AlphaFoldDB" id="A0A6P0CHE0"/>
<keyword evidence="2" id="KW-1185">Reference proteome</keyword>
<name>A0A6P0CHE0_9RHOB</name>
<evidence type="ECO:0000313" key="2">
    <source>
        <dbReference type="Proteomes" id="UP000468591"/>
    </source>
</evidence>
<proteinExistence type="predicted"/>
<comment type="caution">
    <text evidence="1">The sequence shown here is derived from an EMBL/GenBank/DDBJ whole genome shotgun (WGS) entry which is preliminary data.</text>
</comment>
<accession>A0A6P0CHE0</accession>